<dbReference type="InterPro" id="IPR000073">
    <property type="entry name" value="AB_hydrolase_1"/>
</dbReference>
<dbReference type="SUPFAM" id="SSF53474">
    <property type="entry name" value="alpha/beta-Hydrolases"/>
    <property type="match status" value="1"/>
</dbReference>
<accession>G2KS31</accession>
<dbReference type="STRING" id="856793.MICA_2236"/>
<organism evidence="2 3">
    <name type="scientific">Micavibrio aeruginosavorus (strain ARL-13)</name>
    <dbReference type="NCBI Taxonomy" id="856793"/>
    <lineage>
        <taxon>Bacteria</taxon>
        <taxon>Pseudomonadati</taxon>
        <taxon>Bdellovibrionota</taxon>
        <taxon>Bdellovibrionia</taxon>
        <taxon>Bdellovibrionales</taxon>
        <taxon>Pseudobdellovibrionaceae</taxon>
        <taxon>Micavibrio</taxon>
    </lineage>
</organism>
<protein>
    <recommendedName>
        <fullName evidence="1">AB hydrolase-1 domain-containing protein</fullName>
    </recommendedName>
</protein>
<dbReference type="OrthoDB" id="9806163at2"/>
<dbReference type="EMBL" id="CP002382">
    <property type="protein sequence ID" value="AEP10539.1"/>
    <property type="molecule type" value="Genomic_DNA"/>
</dbReference>
<proteinExistence type="predicted"/>
<dbReference type="Proteomes" id="UP000009286">
    <property type="component" value="Chromosome"/>
</dbReference>
<keyword evidence="3" id="KW-1185">Reference proteome</keyword>
<name>G2KS31_MICAA</name>
<dbReference type="Gene3D" id="3.40.50.1820">
    <property type="entry name" value="alpha/beta hydrolase"/>
    <property type="match status" value="1"/>
</dbReference>
<reference evidence="2 3" key="1">
    <citation type="journal article" date="2011" name="BMC Genomics">
        <title>Genomic insights into an obligate epibiotic bacterial predator: Micavibrio aeruginosavorus ARL-13.</title>
        <authorList>
            <person name="Wang Z."/>
            <person name="Kadouri D."/>
            <person name="Wu M."/>
        </authorList>
    </citation>
    <scope>NUCLEOTIDE SEQUENCE [LARGE SCALE GENOMIC DNA]</scope>
    <source>
        <strain evidence="2 3">ARL-13</strain>
    </source>
</reference>
<evidence type="ECO:0000313" key="3">
    <source>
        <dbReference type="Proteomes" id="UP000009286"/>
    </source>
</evidence>
<dbReference type="eggNOG" id="COG1073">
    <property type="taxonomic scope" value="Bacteria"/>
</dbReference>
<sequence length="280" mass="30825">MTEPFQIPIGKQDWVTAIHDPAKTKTPSDILVILVHGFPGDRKNFGDVLGQLSAQLNVNGYDSLRFDFRGCGDSSKRSQFYTLETAFEDLLSILKWARDNMKFNRIVIVAEGLGALNTLTALTDAWRDHIAGLVFLWPIFDPGKSWLAPLTEQIAMAEIAGFDHVAVENAELGLPFMRQVRDYKLQKLLSRITTPTQIHYGESDLWSDPGKVPGVQNVQVDLVQAAFRTGTAGPKAGSKTAGRLEITGYADGDQGLKTTHARNIMAKEILGFLKSLSQPA</sequence>
<evidence type="ECO:0000259" key="1">
    <source>
        <dbReference type="Pfam" id="PF00561"/>
    </source>
</evidence>
<gene>
    <name evidence="2" type="ordered locus">MICA_2236</name>
</gene>
<dbReference type="AlphaFoldDB" id="G2KS31"/>
<dbReference type="Pfam" id="PF00561">
    <property type="entry name" value="Abhydrolase_1"/>
    <property type="match status" value="1"/>
</dbReference>
<feature type="domain" description="AB hydrolase-1" evidence="1">
    <location>
        <begin position="31"/>
        <end position="146"/>
    </location>
</feature>
<dbReference type="RefSeq" id="WP_014103762.1">
    <property type="nucleotide sequence ID" value="NC_016026.1"/>
</dbReference>
<dbReference type="HOGENOM" id="CLU_993253_0_0_5"/>
<dbReference type="KEGG" id="mai:MICA_2236"/>
<dbReference type="InterPro" id="IPR029058">
    <property type="entry name" value="AB_hydrolase_fold"/>
</dbReference>
<evidence type="ECO:0000313" key="2">
    <source>
        <dbReference type="EMBL" id="AEP10539.1"/>
    </source>
</evidence>